<dbReference type="AlphaFoldDB" id="A0A941J2G9"/>
<dbReference type="Pfam" id="PF00589">
    <property type="entry name" value="Phage_integrase"/>
    <property type="match status" value="1"/>
</dbReference>
<comment type="caution">
    <text evidence="3">The sequence shown here is derived from an EMBL/GenBank/DDBJ whole genome shotgun (WGS) entry which is preliminary data.</text>
</comment>
<keyword evidence="1" id="KW-0233">DNA recombination</keyword>
<evidence type="ECO:0000313" key="4">
    <source>
        <dbReference type="Proteomes" id="UP000680045"/>
    </source>
</evidence>
<sequence length="59" mass="6496">MISMDVSDVHASMGFVRCVGKGNKERIIPIGQTALGAIEHYLESSREMASPKQRTDSLF</sequence>
<dbReference type="InterPro" id="IPR013762">
    <property type="entry name" value="Integrase-like_cat_sf"/>
</dbReference>
<dbReference type="InterPro" id="IPR002104">
    <property type="entry name" value="Integrase_catalytic"/>
</dbReference>
<feature type="domain" description="Tyr recombinase" evidence="2">
    <location>
        <begin position="1"/>
        <end position="59"/>
    </location>
</feature>
<proteinExistence type="predicted"/>
<evidence type="ECO:0000256" key="1">
    <source>
        <dbReference type="ARBA" id="ARBA00023172"/>
    </source>
</evidence>
<dbReference type="Proteomes" id="UP000680045">
    <property type="component" value="Unassembled WGS sequence"/>
</dbReference>
<name>A0A941J2G9_9BACI</name>
<evidence type="ECO:0000259" key="2">
    <source>
        <dbReference type="PROSITE" id="PS51898"/>
    </source>
</evidence>
<dbReference type="GO" id="GO:0006310">
    <property type="term" value="P:DNA recombination"/>
    <property type="evidence" value="ECO:0007669"/>
    <property type="project" value="UniProtKB-KW"/>
</dbReference>
<accession>A0A941J2G9</accession>
<dbReference type="GO" id="GO:0015074">
    <property type="term" value="P:DNA integration"/>
    <property type="evidence" value="ECO:0007669"/>
    <property type="project" value="InterPro"/>
</dbReference>
<dbReference type="PROSITE" id="PS51898">
    <property type="entry name" value="TYR_RECOMBINASE"/>
    <property type="match status" value="1"/>
</dbReference>
<dbReference type="EMBL" id="JAGTPW010000013">
    <property type="protein sequence ID" value="MBR8644628.1"/>
    <property type="molecule type" value="Genomic_DNA"/>
</dbReference>
<organism evidence="3 4">
    <name type="scientific">Peribacillus frigoritolerans</name>
    <dbReference type="NCBI Taxonomy" id="450367"/>
    <lineage>
        <taxon>Bacteria</taxon>
        <taxon>Bacillati</taxon>
        <taxon>Bacillota</taxon>
        <taxon>Bacilli</taxon>
        <taxon>Bacillales</taxon>
        <taxon>Bacillaceae</taxon>
        <taxon>Peribacillus</taxon>
    </lineage>
</organism>
<dbReference type="Gene3D" id="1.10.443.10">
    <property type="entry name" value="Intergrase catalytic core"/>
    <property type="match status" value="1"/>
</dbReference>
<gene>
    <name evidence="3" type="ORF">KEH51_09325</name>
</gene>
<dbReference type="SUPFAM" id="SSF56349">
    <property type="entry name" value="DNA breaking-rejoining enzymes"/>
    <property type="match status" value="1"/>
</dbReference>
<protein>
    <recommendedName>
        <fullName evidence="2">Tyr recombinase domain-containing protein</fullName>
    </recommendedName>
</protein>
<dbReference type="InterPro" id="IPR011010">
    <property type="entry name" value="DNA_brk_join_enz"/>
</dbReference>
<dbReference type="GO" id="GO:0003677">
    <property type="term" value="F:DNA binding"/>
    <property type="evidence" value="ECO:0007669"/>
    <property type="project" value="InterPro"/>
</dbReference>
<reference evidence="3" key="1">
    <citation type="submission" date="2021-04" db="EMBL/GenBank/DDBJ databases">
        <title>Whole genome sequencing of Enterococci isolates from hospitalized patients.</title>
        <authorList>
            <person name="Ogoti B.M."/>
            <person name="Onyambu F.G."/>
        </authorList>
    </citation>
    <scope>NUCLEOTIDE SEQUENCE</scope>
    <source>
        <strain evidence="3">242</strain>
    </source>
</reference>
<evidence type="ECO:0000313" key="3">
    <source>
        <dbReference type="EMBL" id="MBR8644628.1"/>
    </source>
</evidence>